<dbReference type="AlphaFoldDB" id="A0AAN8IXC2"/>
<keyword evidence="1" id="KW-0732">Signal</keyword>
<proteinExistence type="predicted"/>
<comment type="caution">
    <text evidence="2">The sequence shown here is derived from an EMBL/GenBank/DDBJ whole genome shotgun (WGS) entry which is preliminary data.</text>
</comment>
<keyword evidence="3" id="KW-1185">Reference proteome</keyword>
<evidence type="ECO:0000256" key="1">
    <source>
        <dbReference type="SAM" id="SignalP"/>
    </source>
</evidence>
<feature type="chain" id="PRO_5043049122" evidence="1">
    <location>
        <begin position="23"/>
        <end position="75"/>
    </location>
</feature>
<feature type="signal peptide" evidence="1">
    <location>
        <begin position="1"/>
        <end position="22"/>
    </location>
</feature>
<reference evidence="2 3" key="1">
    <citation type="submission" date="2024-01" db="EMBL/GenBank/DDBJ databases">
        <title>The genome of the rayed Mediterranean limpet Patella caerulea (Linnaeus, 1758).</title>
        <authorList>
            <person name="Anh-Thu Weber A."/>
            <person name="Halstead-Nussloch G."/>
        </authorList>
    </citation>
    <scope>NUCLEOTIDE SEQUENCE [LARGE SCALE GENOMIC DNA]</scope>
    <source>
        <strain evidence="2">AATW-2023a</strain>
        <tissue evidence="2">Whole specimen</tissue>
    </source>
</reference>
<dbReference type="Proteomes" id="UP001347796">
    <property type="component" value="Unassembled WGS sequence"/>
</dbReference>
<gene>
    <name evidence="2" type="ORF">SNE40_022192</name>
</gene>
<protein>
    <submittedName>
        <fullName evidence="2">Uncharacterized protein</fullName>
    </submittedName>
</protein>
<organism evidence="2 3">
    <name type="scientific">Patella caerulea</name>
    <name type="common">Rayed Mediterranean limpet</name>
    <dbReference type="NCBI Taxonomy" id="87958"/>
    <lineage>
        <taxon>Eukaryota</taxon>
        <taxon>Metazoa</taxon>
        <taxon>Spiralia</taxon>
        <taxon>Lophotrochozoa</taxon>
        <taxon>Mollusca</taxon>
        <taxon>Gastropoda</taxon>
        <taxon>Patellogastropoda</taxon>
        <taxon>Patelloidea</taxon>
        <taxon>Patellidae</taxon>
        <taxon>Patella</taxon>
    </lineage>
</organism>
<accession>A0AAN8IXC2</accession>
<evidence type="ECO:0000313" key="2">
    <source>
        <dbReference type="EMBL" id="KAK6165229.1"/>
    </source>
</evidence>
<name>A0AAN8IXC2_PATCE</name>
<evidence type="ECO:0000313" key="3">
    <source>
        <dbReference type="Proteomes" id="UP001347796"/>
    </source>
</evidence>
<dbReference type="EMBL" id="JAZGQO010000021">
    <property type="protein sequence ID" value="KAK6165229.1"/>
    <property type="molecule type" value="Genomic_DNA"/>
</dbReference>
<sequence length="75" mass="8192">MCTLWLLSVAVVLASMLPSRTAVSGCKPAECRKRGGECMVFRCESNACGDRCPVREKCIHDHCAPASKYNMLPVC</sequence>